<dbReference type="Proteomes" id="UP000282435">
    <property type="component" value="Chromosome"/>
</dbReference>
<keyword evidence="5" id="KW-0413">Isomerase</keyword>
<dbReference type="OrthoDB" id="393237at2"/>
<dbReference type="InterPro" id="IPR000212">
    <property type="entry name" value="DNA_helicase_UvrD/REP"/>
</dbReference>
<keyword evidence="4" id="KW-0067">ATP-binding</keyword>
<dbReference type="Pfam" id="PF08378">
    <property type="entry name" value="NERD"/>
    <property type="match status" value="1"/>
</dbReference>
<feature type="domain" description="UvrD-like helicase C-terminal" evidence="12">
    <location>
        <begin position="561"/>
        <end position="620"/>
    </location>
</feature>
<organism evidence="13 14">
    <name type="scientific">Eikenella corrodens</name>
    <dbReference type="NCBI Taxonomy" id="539"/>
    <lineage>
        <taxon>Bacteria</taxon>
        <taxon>Pseudomonadati</taxon>
        <taxon>Pseudomonadota</taxon>
        <taxon>Betaproteobacteria</taxon>
        <taxon>Neisseriales</taxon>
        <taxon>Neisseriaceae</taxon>
        <taxon>Eikenella</taxon>
    </lineage>
</organism>
<evidence type="ECO:0000256" key="7">
    <source>
        <dbReference type="ARBA" id="ARBA00034808"/>
    </source>
</evidence>
<dbReference type="PANTHER" id="PTHR11070">
    <property type="entry name" value="UVRD / RECB / PCRA DNA HELICASE FAMILY MEMBER"/>
    <property type="match status" value="1"/>
</dbReference>
<evidence type="ECO:0000259" key="11">
    <source>
        <dbReference type="Pfam" id="PF08378"/>
    </source>
</evidence>
<proteinExistence type="predicted"/>
<dbReference type="SUPFAM" id="SSF52540">
    <property type="entry name" value="P-loop containing nucleoside triphosphate hydrolases"/>
    <property type="match status" value="1"/>
</dbReference>
<protein>
    <recommendedName>
        <fullName evidence="7">DNA 3'-5' helicase</fullName>
        <ecNumber evidence="7">5.6.2.4</ecNumber>
    </recommendedName>
    <alternativeName>
        <fullName evidence="8">DNA 3'-5' helicase II</fullName>
    </alternativeName>
</protein>
<gene>
    <name evidence="13" type="ORF">ELB75_08055</name>
</gene>
<dbReference type="AlphaFoldDB" id="A0A3S9SKG7"/>
<dbReference type="InterPro" id="IPR014016">
    <property type="entry name" value="UvrD-like_ATP-bd"/>
</dbReference>
<evidence type="ECO:0000259" key="12">
    <source>
        <dbReference type="Pfam" id="PF13361"/>
    </source>
</evidence>
<evidence type="ECO:0000256" key="9">
    <source>
        <dbReference type="ARBA" id="ARBA00048988"/>
    </source>
</evidence>
<feature type="domain" description="UvrD-like helicase ATP-binding" evidence="10">
    <location>
        <begin position="259"/>
        <end position="344"/>
    </location>
</feature>
<dbReference type="EC" id="5.6.2.4" evidence="7"/>
<dbReference type="PANTHER" id="PTHR11070:SF2">
    <property type="entry name" value="ATP-DEPENDENT DNA HELICASE SRS2"/>
    <property type="match status" value="1"/>
</dbReference>
<accession>A0A3S9SKG7</accession>
<dbReference type="Gene3D" id="3.40.50.300">
    <property type="entry name" value="P-loop containing nucleotide triphosphate hydrolases"/>
    <property type="match status" value="2"/>
</dbReference>
<dbReference type="GO" id="GO:0016887">
    <property type="term" value="F:ATP hydrolysis activity"/>
    <property type="evidence" value="ECO:0007669"/>
    <property type="project" value="RHEA"/>
</dbReference>
<dbReference type="Pfam" id="PF13361">
    <property type="entry name" value="UvrD_C"/>
    <property type="match status" value="2"/>
</dbReference>
<evidence type="ECO:0000256" key="6">
    <source>
        <dbReference type="ARBA" id="ARBA00034617"/>
    </source>
</evidence>
<evidence type="ECO:0000256" key="3">
    <source>
        <dbReference type="ARBA" id="ARBA00022806"/>
    </source>
</evidence>
<reference evidence="13 14" key="1">
    <citation type="submission" date="2018-12" db="EMBL/GenBank/DDBJ databases">
        <title>Genome sequencing of Eikenella corrodens KCOM 3110 (= JS217).</title>
        <authorList>
            <person name="Koo J.-K."/>
            <person name="Park S.-N."/>
            <person name="Lim Y.K."/>
        </authorList>
    </citation>
    <scope>NUCLEOTIDE SEQUENCE [LARGE SCALE GENOMIC DNA]</scope>
    <source>
        <strain evidence="13 14">KCOM 3110</strain>
    </source>
</reference>
<evidence type="ECO:0000256" key="2">
    <source>
        <dbReference type="ARBA" id="ARBA00022801"/>
    </source>
</evidence>
<dbReference type="EMBL" id="CP034670">
    <property type="protein sequence ID" value="AZR59980.1"/>
    <property type="molecule type" value="Genomic_DNA"/>
</dbReference>
<keyword evidence="1" id="KW-0547">Nucleotide-binding</keyword>
<dbReference type="RefSeq" id="WP_126983484.1">
    <property type="nucleotide sequence ID" value="NZ_CP034670.1"/>
</dbReference>
<evidence type="ECO:0000313" key="13">
    <source>
        <dbReference type="EMBL" id="AZR59980.1"/>
    </source>
</evidence>
<dbReference type="InterPro" id="IPR027417">
    <property type="entry name" value="P-loop_NTPase"/>
</dbReference>
<evidence type="ECO:0000256" key="5">
    <source>
        <dbReference type="ARBA" id="ARBA00023235"/>
    </source>
</evidence>
<dbReference type="Pfam" id="PF00580">
    <property type="entry name" value="UvrD-helicase"/>
    <property type="match status" value="1"/>
</dbReference>
<dbReference type="InterPro" id="IPR011528">
    <property type="entry name" value="NERD"/>
</dbReference>
<evidence type="ECO:0000313" key="14">
    <source>
        <dbReference type="Proteomes" id="UP000282435"/>
    </source>
</evidence>
<keyword evidence="2" id="KW-0378">Hydrolase</keyword>
<evidence type="ECO:0000256" key="8">
    <source>
        <dbReference type="ARBA" id="ARBA00034923"/>
    </source>
</evidence>
<dbReference type="InterPro" id="IPR014017">
    <property type="entry name" value="DNA_helicase_UvrD-like_C"/>
</dbReference>
<dbReference type="GO" id="GO:0003677">
    <property type="term" value="F:DNA binding"/>
    <property type="evidence" value="ECO:0007669"/>
    <property type="project" value="InterPro"/>
</dbReference>
<comment type="catalytic activity">
    <reaction evidence="6">
        <text>Couples ATP hydrolysis with the unwinding of duplex DNA by translocating in the 3'-5' direction.</text>
        <dbReference type="EC" id="5.6.2.4"/>
    </reaction>
</comment>
<name>A0A3S9SKG7_EIKCO</name>
<dbReference type="GO" id="GO:0005524">
    <property type="term" value="F:ATP binding"/>
    <property type="evidence" value="ECO:0007669"/>
    <property type="project" value="UniProtKB-KW"/>
</dbReference>
<sequence length="648" mass="73481">MPQFIPELSDHIRKAMTAGERKTTDFLREYLAEDCIVWYNVPMGKKRLYADFLVLFPNRGLLCLEVKDWAGNSFRRMTQTECEMVFEHTAKTVKHPLEQARGYMLQIIDLLSKETRLQHTGGEYKGRLRIPYAHGVVFTRFNRSDIAKITDIAKFDHLMPHTQTLYKDDLKSGQGNAHIDDRLAAMFPYRIECSLSRSETDLIRWHLFPEVRINPPEQQELFADDQADSKTKEQSEHPAADTLPHPIAAPDIIKIMDIQQEQLARSIGGGHRVIHGVAGSGKTLILLMRCQYLAEQSDKPVLVLCYNRVLADKLRTAVADKGLAEKVEVCSFHQWCGKLQKAYGLDTPERYRHLPGYEHAPLTVLQAMHDGTLPGGRYGAVLIDEGHDFEADWLRLSVHMLDADNGHLLLLYDDAQAIYKKSGAGLGFTLSSVGIKAQGRTTILRLNYRNTKEIIGFAYLFAQNKMQPHESGEDGVPLVEPEAAGVNGISPYIKECPDWQGELDYLARCLDKWLKDRIPPQDIAVICYNKEQCNDVAKLLKQKGIRHSLHYGGSKKAYNPHDNAVAVFTMHSSKGLEFQRVMLMGICTLKHKDANQEADNTRLLYVAMTRAQSYLMITLSGSGLYQSRLLDSYRQFKQLNDNNAYKAT</sequence>
<evidence type="ECO:0000259" key="10">
    <source>
        <dbReference type="Pfam" id="PF00580"/>
    </source>
</evidence>
<dbReference type="GO" id="GO:0000725">
    <property type="term" value="P:recombinational repair"/>
    <property type="evidence" value="ECO:0007669"/>
    <property type="project" value="TreeGrafter"/>
</dbReference>
<feature type="domain" description="UvrD-like helicase C-terminal" evidence="12">
    <location>
        <begin position="444"/>
        <end position="548"/>
    </location>
</feature>
<feature type="domain" description="NERD" evidence="11">
    <location>
        <begin position="18"/>
        <end position="114"/>
    </location>
</feature>
<dbReference type="GO" id="GO:0043138">
    <property type="term" value="F:3'-5' DNA helicase activity"/>
    <property type="evidence" value="ECO:0007669"/>
    <property type="project" value="UniProtKB-EC"/>
</dbReference>
<keyword evidence="3 13" id="KW-0347">Helicase</keyword>
<comment type="catalytic activity">
    <reaction evidence="9">
        <text>ATP + H2O = ADP + phosphate + H(+)</text>
        <dbReference type="Rhea" id="RHEA:13065"/>
        <dbReference type="ChEBI" id="CHEBI:15377"/>
        <dbReference type="ChEBI" id="CHEBI:15378"/>
        <dbReference type="ChEBI" id="CHEBI:30616"/>
        <dbReference type="ChEBI" id="CHEBI:43474"/>
        <dbReference type="ChEBI" id="CHEBI:456216"/>
        <dbReference type="EC" id="5.6.2.4"/>
    </reaction>
</comment>
<evidence type="ECO:0000256" key="4">
    <source>
        <dbReference type="ARBA" id="ARBA00022840"/>
    </source>
</evidence>
<evidence type="ECO:0000256" key="1">
    <source>
        <dbReference type="ARBA" id="ARBA00022741"/>
    </source>
</evidence>